<keyword evidence="7" id="KW-0732">Signal</keyword>
<keyword evidence="6" id="KW-0561">Oxygen transport</keyword>
<dbReference type="PIRSF" id="PIRSF002030">
    <property type="entry name" value="Globin_Protozoa/Cyanobacteria"/>
    <property type="match status" value="1"/>
</dbReference>
<evidence type="ECO:0000313" key="9">
    <source>
        <dbReference type="Proteomes" id="UP001209257"/>
    </source>
</evidence>
<keyword evidence="4 6" id="KW-0479">Metal-binding</keyword>
<reference evidence="9" key="1">
    <citation type="submission" date="2023-07" db="EMBL/GenBank/DDBJ databases">
        <title>Study on multiphase classification of strain Alteromonas salexigens isolated from the Yellow Sea.</title>
        <authorList>
            <person name="Sun L."/>
        </authorList>
    </citation>
    <scope>NUCLEOTIDE SEQUENCE [LARGE SCALE GENOMIC DNA]</scope>
    <source>
        <strain evidence="9">ASW11-19</strain>
    </source>
</reference>
<evidence type="ECO:0000313" key="8">
    <source>
        <dbReference type="EMBL" id="MCU7554316.1"/>
    </source>
</evidence>
<keyword evidence="9" id="KW-1185">Reference proteome</keyword>
<comment type="cofactor">
    <cofactor evidence="6">
        <name>heme</name>
        <dbReference type="ChEBI" id="CHEBI:30413"/>
    </cofactor>
</comment>
<dbReference type="SUPFAM" id="SSF46458">
    <property type="entry name" value="Globin-like"/>
    <property type="match status" value="1"/>
</dbReference>
<dbReference type="CDD" id="cd00454">
    <property type="entry name" value="TrHb1_N"/>
    <property type="match status" value="1"/>
</dbReference>
<keyword evidence="3 6" id="KW-0349">Heme</keyword>
<evidence type="ECO:0000256" key="3">
    <source>
        <dbReference type="ARBA" id="ARBA00022617"/>
    </source>
</evidence>
<dbReference type="Pfam" id="PF01152">
    <property type="entry name" value="Bac_globin"/>
    <property type="match status" value="1"/>
</dbReference>
<gene>
    <name evidence="8" type="ORF">OCL06_06870</name>
</gene>
<protein>
    <recommendedName>
        <fullName evidence="6">Group 1 truncated hemoglobin</fullName>
    </recommendedName>
</protein>
<evidence type="ECO:0000256" key="4">
    <source>
        <dbReference type="ARBA" id="ARBA00022723"/>
    </source>
</evidence>
<dbReference type="PROSITE" id="PS51257">
    <property type="entry name" value="PROKAR_LIPOPROTEIN"/>
    <property type="match status" value="1"/>
</dbReference>
<dbReference type="Proteomes" id="UP001209257">
    <property type="component" value="Unassembled WGS sequence"/>
</dbReference>
<evidence type="ECO:0000256" key="6">
    <source>
        <dbReference type="PIRNR" id="PIRNR002030"/>
    </source>
</evidence>
<keyword evidence="2 6" id="KW-0813">Transport</keyword>
<dbReference type="RefSeq" id="WP_262992993.1">
    <property type="nucleotide sequence ID" value="NZ_JAOTJC010000006.1"/>
</dbReference>
<dbReference type="InterPro" id="IPR009050">
    <property type="entry name" value="Globin-like_sf"/>
</dbReference>
<organism evidence="8 9">
    <name type="scientific">Alteromonas salexigens</name>
    <dbReference type="NCBI Taxonomy" id="2982530"/>
    <lineage>
        <taxon>Bacteria</taxon>
        <taxon>Pseudomonadati</taxon>
        <taxon>Pseudomonadota</taxon>
        <taxon>Gammaproteobacteria</taxon>
        <taxon>Alteromonadales</taxon>
        <taxon>Alteromonadaceae</taxon>
        <taxon>Alteromonas/Salinimonas group</taxon>
        <taxon>Alteromonas</taxon>
    </lineage>
</organism>
<feature type="signal peptide" evidence="7">
    <location>
        <begin position="1"/>
        <end position="23"/>
    </location>
</feature>
<dbReference type="EMBL" id="JAOTJC010000006">
    <property type="protein sequence ID" value="MCU7554316.1"/>
    <property type="molecule type" value="Genomic_DNA"/>
</dbReference>
<comment type="similarity">
    <text evidence="1 6">Belongs to the truncated hemoglobin family. Group I subfamily.</text>
</comment>
<dbReference type="InterPro" id="IPR001486">
    <property type="entry name" value="Hemoglobin_trunc"/>
</dbReference>
<evidence type="ECO:0000256" key="2">
    <source>
        <dbReference type="ARBA" id="ARBA00022448"/>
    </source>
</evidence>
<evidence type="ECO:0000256" key="1">
    <source>
        <dbReference type="ARBA" id="ARBA00009660"/>
    </source>
</evidence>
<evidence type="ECO:0000256" key="7">
    <source>
        <dbReference type="SAM" id="SignalP"/>
    </source>
</evidence>
<sequence length="143" mass="16114">MVTKQFARAIAVICAIVTLVACASTTESLYQQIGGEQTIEEITENFVYEIEYDPVILEYFAGSDIERFKQKLSEQLCMVTNGPCEYTGDSMSQVHGGMNITESHFNRTVDLLINAMNKAGVSHRHQNRILAELAPMRKDMLYK</sequence>
<name>A0ABT2VLW1_9ALTE</name>
<dbReference type="InterPro" id="IPR012292">
    <property type="entry name" value="Globin/Proto"/>
</dbReference>
<proteinExistence type="inferred from homology"/>
<keyword evidence="5 6" id="KW-0408">Iron</keyword>
<dbReference type="InterPro" id="IPR016339">
    <property type="entry name" value="Hemoglobin_trunc_I"/>
</dbReference>
<feature type="chain" id="PRO_5046393953" description="Group 1 truncated hemoglobin" evidence="7">
    <location>
        <begin position="24"/>
        <end position="143"/>
    </location>
</feature>
<comment type="caution">
    <text evidence="8">The sequence shown here is derived from an EMBL/GenBank/DDBJ whole genome shotgun (WGS) entry which is preliminary data.</text>
</comment>
<accession>A0ABT2VLW1</accession>
<dbReference type="Gene3D" id="1.10.490.10">
    <property type="entry name" value="Globins"/>
    <property type="match status" value="1"/>
</dbReference>
<evidence type="ECO:0000256" key="5">
    <source>
        <dbReference type="ARBA" id="ARBA00023004"/>
    </source>
</evidence>